<dbReference type="InterPro" id="IPR027417">
    <property type="entry name" value="P-loop_NTPase"/>
</dbReference>
<evidence type="ECO:0000313" key="3">
    <source>
        <dbReference type="EMBL" id="KAK9268375.1"/>
    </source>
</evidence>
<name>A0AAP0N8D5_LIQFO</name>
<keyword evidence="1" id="KW-0611">Plant defense</keyword>
<evidence type="ECO:0000259" key="2">
    <source>
        <dbReference type="Pfam" id="PF00931"/>
    </source>
</evidence>
<dbReference type="InterPro" id="IPR002182">
    <property type="entry name" value="NB-ARC"/>
</dbReference>
<dbReference type="PANTHER" id="PTHR36766:SF30">
    <property type="entry name" value="TIR-NBS TYPE DISEASE RESISTANCE PROTEIN-RELATED"/>
    <property type="match status" value="1"/>
</dbReference>
<dbReference type="PANTHER" id="PTHR36766">
    <property type="entry name" value="PLANT BROAD-SPECTRUM MILDEW RESISTANCE PROTEIN RPW8"/>
    <property type="match status" value="1"/>
</dbReference>
<dbReference type="AlphaFoldDB" id="A0AAP0N8D5"/>
<evidence type="ECO:0000256" key="1">
    <source>
        <dbReference type="ARBA" id="ARBA00022821"/>
    </source>
</evidence>
<comment type="caution">
    <text evidence="3">The sequence shown here is derived from an EMBL/GenBank/DDBJ whole genome shotgun (WGS) entry which is preliminary data.</text>
</comment>
<dbReference type="PRINTS" id="PR00364">
    <property type="entry name" value="DISEASERSIST"/>
</dbReference>
<dbReference type="Proteomes" id="UP001415857">
    <property type="component" value="Unassembled WGS sequence"/>
</dbReference>
<dbReference type="Pfam" id="PF00931">
    <property type="entry name" value="NB-ARC"/>
    <property type="match status" value="1"/>
</dbReference>
<proteinExistence type="predicted"/>
<dbReference type="GO" id="GO:0043531">
    <property type="term" value="F:ADP binding"/>
    <property type="evidence" value="ECO:0007669"/>
    <property type="project" value="InterPro"/>
</dbReference>
<dbReference type="SUPFAM" id="SSF52540">
    <property type="entry name" value="P-loop containing nucleoside triphosphate hydrolases"/>
    <property type="match status" value="1"/>
</dbReference>
<keyword evidence="4" id="KW-1185">Reference proteome</keyword>
<protein>
    <recommendedName>
        <fullName evidence="2">NB-ARC domain-containing protein</fullName>
    </recommendedName>
</protein>
<accession>A0AAP0N8D5</accession>
<evidence type="ECO:0000313" key="4">
    <source>
        <dbReference type="Proteomes" id="UP001415857"/>
    </source>
</evidence>
<organism evidence="3 4">
    <name type="scientific">Liquidambar formosana</name>
    <name type="common">Formosan gum</name>
    <dbReference type="NCBI Taxonomy" id="63359"/>
    <lineage>
        <taxon>Eukaryota</taxon>
        <taxon>Viridiplantae</taxon>
        <taxon>Streptophyta</taxon>
        <taxon>Embryophyta</taxon>
        <taxon>Tracheophyta</taxon>
        <taxon>Spermatophyta</taxon>
        <taxon>Magnoliopsida</taxon>
        <taxon>eudicotyledons</taxon>
        <taxon>Gunneridae</taxon>
        <taxon>Pentapetalae</taxon>
        <taxon>Saxifragales</taxon>
        <taxon>Altingiaceae</taxon>
        <taxon>Liquidambar</taxon>
    </lineage>
</organism>
<dbReference type="Gene3D" id="3.40.50.300">
    <property type="entry name" value="P-loop containing nucleotide triphosphate hydrolases"/>
    <property type="match status" value="1"/>
</dbReference>
<gene>
    <name evidence="3" type="ORF">L1049_000124</name>
</gene>
<dbReference type="EMBL" id="JBBPBK010000015">
    <property type="protein sequence ID" value="KAK9268375.1"/>
    <property type="molecule type" value="Genomic_DNA"/>
</dbReference>
<feature type="domain" description="NB-ARC" evidence="2">
    <location>
        <begin position="105"/>
        <end position="275"/>
    </location>
</feature>
<reference evidence="3 4" key="1">
    <citation type="journal article" date="2024" name="Plant J.">
        <title>Genome sequences and population genomics reveal climatic adaptation and genomic divergence between two closely related sweetgum species.</title>
        <authorList>
            <person name="Xu W.Q."/>
            <person name="Ren C.Q."/>
            <person name="Zhang X.Y."/>
            <person name="Comes H.P."/>
            <person name="Liu X.H."/>
            <person name="Li Y.G."/>
            <person name="Kettle C.J."/>
            <person name="Jalonen R."/>
            <person name="Gaisberger H."/>
            <person name="Ma Y.Z."/>
            <person name="Qiu Y.X."/>
        </authorList>
    </citation>
    <scope>NUCLEOTIDE SEQUENCE [LARGE SCALE GENOMIC DNA]</scope>
    <source>
        <strain evidence="3">Hangzhou</strain>
    </source>
</reference>
<dbReference type="GO" id="GO:0006952">
    <property type="term" value="P:defense response"/>
    <property type="evidence" value="ECO:0007669"/>
    <property type="project" value="UniProtKB-KW"/>
</dbReference>
<sequence length="322" mass="36251">MTPSTLKDHKVLLYTLNDLLADCVTFQEQRRGAHTARPLSLTENSYLRKLQKQLLPIHSTLAGIKADDDADAAPFVLPWWMTATETDDSLERLLYGACEIHGFNQQVKNLVDMLLKPKPVGIVGMGGSGKTALAQLALNGVLSEKKFQMGYWVSLSEPLEQPKGTGKETKMLVKCVEEDSNKFLWVNRQEWTIGELFDKVLTSGGNCLIVLDGAKPEHISYLNEEIWLRLLSQNGVIVTTRLREVAETMVGKGNLYHMQFISDPDKIWWIFKDTVEEIGMIDLDDSTLLNMKDEIVERCFGLPLAAKTLAEIIPRRIYEVDG</sequence>